<dbReference type="InterPro" id="IPR031052">
    <property type="entry name" value="FHY3/FAR1"/>
</dbReference>
<evidence type="ECO:0000256" key="4">
    <source>
        <dbReference type="ARBA" id="ARBA00022833"/>
    </source>
</evidence>
<dbReference type="RefSeq" id="XP_018858073.2">
    <property type="nucleotide sequence ID" value="XM_019002528.2"/>
</dbReference>
<comment type="similarity">
    <text evidence="1 6">Belongs to the FHY3/FAR1 family.</text>
</comment>
<dbReference type="InterPro" id="IPR006564">
    <property type="entry name" value="Znf_PMZ"/>
</dbReference>
<gene>
    <name evidence="10" type="primary">LOC109020118</name>
</gene>
<evidence type="ECO:0000256" key="6">
    <source>
        <dbReference type="RuleBase" id="RU367018"/>
    </source>
</evidence>
<reference evidence="10" key="1">
    <citation type="submission" date="2025-08" db="UniProtKB">
        <authorList>
            <consortium name="RefSeq"/>
        </authorList>
    </citation>
    <scope>IDENTIFICATION</scope>
    <source>
        <tissue evidence="10">Leaves</tissue>
    </source>
</reference>
<dbReference type="InParanoid" id="A0A2I4HPJ4"/>
<keyword evidence="6" id="KW-0539">Nucleus</keyword>
<dbReference type="PROSITE" id="PS50966">
    <property type="entry name" value="ZF_SWIM"/>
    <property type="match status" value="1"/>
</dbReference>
<dbReference type="OrthoDB" id="2422440at2759"/>
<accession>A0A2I4HPJ4</accession>
<evidence type="ECO:0000313" key="9">
    <source>
        <dbReference type="Proteomes" id="UP000235220"/>
    </source>
</evidence>
<evidence type="ECO:0000256" key="1">
    <source>
        <dbReference type="ARBA" id="ARBA00005889"/>
    </source>
</evidence>
<keyword evidence="3 5" id="KW-0863">Zinc-finger</keyword>
<dbReference type="GO" id="GO:0008270">
    <property type="term" value="F:zinc ion binding"/>
    <property type="evidence" value="ECO:0007669"/>
    <property type="project" value="UniProtKB-UniRule"/>
</dbReference>
<dbReference type="Pfam" id="PF04434">
    <property type="entry name" value="SWIM"/>
    <property type="match status" value="1"/>
</dbReference>
<keyword evidence="9" id="KW-1185">Reference proteome</keyword>
<evidence type="ECO:0000259" key="8">
    <source>
        <dbReference type="PROSITE" id="PS50966"/>
    </source>
</evidence>
<feature type="compositionally biased region" description="Basic residues" evidence="7">
    <location>
        <begin position="281"/>
        <end position="295"/>
    </location>
</feature>
<keyword evidence="4 6" id="KW-0862">Zinc</keyword>
<organism evidence="9 10">
    <name type="scientific">Juglans regia</name>
    <name type="common">English walnut</name>
    <dbReference type="NCBI Taxonomy" id="51240"/>
    <lineage>
        <taxon>Eukaryota</taxon>
        <taxon>Viridiplantae</taxon>
        <taxon>Streptophyta</taxon>
        <taxon>Embryophyta</taxon>
        <taxon>Tracheophyta</taxon>
        <taxon>Spermatophyta</taxon>
        <taxon>Magnoliopsida</taxon>
        <taxon>eudicotyledons</taxon>
        <taxon>Gunneridae</taxon>
        <taxon>Pentapetalae</taxon>
        <taxon>rosids</taxon>
        <taxon>fabids</taxon>
        <taxon>Fagales</taxon>
        <taxon>Juglandaceae</taxon>
        <taxon>Juglans</taxon>
    </lineage>
</organism>
<dbReference type="Proteomes" id="UP000235220">
    <property type="component" value="Chromosome 15"/>
</dbReference>
<dbReference type="InterPro" id="IPR007527">
    <property type="entry name" value="Znf_SWIM"/>
</dbReference>
<comment type="subcellular location">
    <subcellularLocation>
        <location evidence="6">Nucleus</location>
    </subcellularLocation>
</comment>
<dbReference type="PANTHER" id="PTHR31669:SF283">
    <property type="entry name" value="PROTEIN FAR1-RELATED SEQUENCE"/>
    <property type="match status" value="1"/>
</dbReference>
<dbReference type="GO" id="GO:0005634">
    <property type="term" value="C:nucleus"/>
    <property type="evidence" value="ECO:0007669"/>
    <property type="project" value="UniProtKB-SubCell"/>
</dbReference>
<evidence type="ECO:0000256" key="2">
    <source>
        <dbReference type="ARBA" id="ARBA00022723"/>
    </source>
</evidence>
<protein>
    <recommendedName>
        <fullName evidence="6">Protein FAR1-RELATED SEQUENCE</fullName>
    </recommendedName>
</protein>
<feature type="domain" description="SWIM-type" evidence="8">
    <location>
        <begin position="110"/>
        <end position="146"/>
    </location>
</feature>
<evidence type="ECO:0000256" key="5">
    <source>
        <dbReference type="PROSITE-ProRule" id="PRU00325"/>
    </source>
</evidence>
<proteinExistence type="inferred from homology"/>
<dbReference type="GeneID" id="109020118"/>
<dbReference type="KEGG" id="jre:109020118"/>
<evidence type="ECO:0000256" key="7">
    <source>
        <dbReference type="SAM" id="MobiDB-lite"/>
    </source>
</evidence>
<dbReference type="AlphaFoldDB" id="A0A2I4HPJ4"/>
<dbReference type="SMART" id="SM00575">
    <property type="entry name" value="ZnF_PMZ"/>
    <property type="match status" value="1"/>
</dbReference>
<dbReference type="PANTHER" id="PTHR31669">
    <property type="entry name" value="PROTEIN FAR1-RELATED SEQUENCE 10-RELATED"/>
    <property type="match status" value="1"/>
</dbReference>
<sequence length="361" mass="41268">MNAFFDGYVHAKTNLKEFVDQFDNAVKKKIENEISLDFHSFSVTIPCISRSPIEKRFQELYTNAKFREVQQQVMGVLDMDPSLLRRDGSKKTYLVEDEISVEEFTKHVTYYVDFNEEDCDVKCSCGLFQMKGILCRHVLAILKCNGIKYLPDRYILDRWRKDIKRRYTLIQSTYDTGNQREDTNRYSSLLNICYRMITHAATSKEYTEDASKKLYAMIDLYHGKQEPPSMTKTDSNVGLMTKDTTTVGSSQKVLSPRVVRGKGRPPSLRRASRMEQEIRKVKARTKKANVKGSKRKERDGEDTPSHNTSRNLFGPSEIVDAEGNVQTIPVSSAFDISGFQNMVGSQESMQLGVDGSQPLPK</sequence>
<dbReference type="GO" id="GO:0006355">
    <property type="term" value="P:regulation of DNA-templated transcription"/>
    <property type="evidence" value="ECO:0007669"/>
    <property type="project" value="UniProtKB-UniRule"/>
</dbReference>
<evidence type="ECO:0000256" key="3">
    <source>
        <dbReference type="ARBA" id="ARBA00022771"/>
    </source>
</evidence>
<evidence type="ECO:0000313" key="10">
    <source>
        <dbReference type="RefSeq" id="XP_018858073.2"/>
    </source>
</evidence>
<feature type="region of interest" description="Disordered" evidence="7">
    <location>
        <begin position="257"/>
        <end position="317"/>
    </location>
</feature>
<dbReference type="STRING" id="51240.A0A2I4HPJ4"/>
<keyword evidence="2 6" id="KW-0479">Metal-binding</keyword>
<name>A0A2I4HPJ4_JUGRE</name>
<comment type="function">
    <text evidence="6">Putative transcription activator involved in regulating light control of development.</text>
</comment>